<dbReference type="AlphaFoldDB" id="A0A1E3PDY9"/>
<name>A0A1E3PDY9_9ASCO</name>
<reference evidence="2 3" key="1">
    <citation type="journal article" date="2016" name="Proc. Natl. Acad. Sci. U.S.A.">
        <title>Comparative genomics of biotechnologically important yeasts.</title>
        <authorList>
            <person name="Riley R."/>
            <person name="Haridas S."/>
            <person name="Wolfe K.H."/>
            <person name="Lopes M.R."/>
            <person name="Hittinger C.T."/>
            <person name="Goeker M."/>
            <person name="Salamov A.A."/>
            <person name="Wisecaver J.H."/>
            <person name="Long T.M."/>
            <person name="Calvey C.H."/>
            <person name="Aerts A.L."/>
            <person name="Barry K.W."/>
            <person name="Choi C."/>
            <person name="Clum A."/>
            <person name="Coughlan A.Y."/>
            <person name="Deshpande S."/>
            <person name="Douglass A.P."/>
            <person name="Hanson S.J."/>
            <person name="Klenk H.-P."/>
            <person name="LaButti K.M."/>
            <person name="Lapidus A."/>
            <person name="Lindquist E.A."/>
            <person name="Lipzen A.M."/>
            <person name="Meier-Kolthoff J.P."/>
            <person name="Ohm R.A."/>
            <person name="Otillar R.P."/>
            <person name="Pangilinan J.L."/>
            <person name="Peng Y."/>
            <person name="Rokas A."/>
            <person name="Rosa C.A."/>
            <person name="Scheuner C."/>
            <person name="Sibirny A.A."/>
            <person name="Slot J.C."/>
            <person name="Stielow J.B."/>
            <person name="Sun H."/>
            <person name="Kurtzman C.P."/>
            <person name="Blackwell M."/>
            <person name="Grigoriev I.V."/>
            <person name="Jeffries T.W."/>
        </authorList>
    </citation>
    <scope>NUCLEOTIDE SEQUENCE [LARGE SCALE GENOMIC DNA]</scope>
    <source>
        <strain evidence="2 3">DSM 6958</strain>
    </source>
</reference>
<dbReference type="EMBL" id="KV454414">
    <property type="protein sequence ID" value="ODQ63601.1"/>
    <property type="molecule type" value="Genomic_DNA"/>
</dbReference>
<accession>A0A1E3PDY9</accession>
<keyword evidence="3" id="KW-1185">Reference proteome</keyword>
<keyword evidence="1" id="KW-0732">Signal</keyword>
<dbReference type="Pfam" id="PF08520">
    <property type="entry name" value="Mitofissin"/>
    <property type="match status" value="1"/>
</dbReference>
<dbReference type="PANTHER" id="PTHR28075">
    <property type="entry name" value="CHROMOSOME 16, WHOLE GENOME SHOTGUN SEQUENCE"/>
    <property type="match status" value="1"/>
</dbReference>
<evidence type="ECO:0000256" key="1">
    <source>
        <dbReference type="SAM" id="SignalP"/>
    </source>
</evidence>
<proteinExistence type="predicted"/>
<sequence length="77" mass="8703">MGTLTKLAHYSFDLVLISAVLAGVKRSSGYTFKADKFEDRNVKSVLTRYLDVGEWVLDQSVALMDATPYFIRKPSDR</sequence>
<dbReference type="InterPro" id="IPR013726">
    <property type="entry name" value="Mitofissin"/>
</dbReference>
<dbReference type="GO" id="GO:0005737">
    <property type="term" value="C:cytoplasm"/>
    <property type="evidence" value="ECO:0007669"/>
    <property type="project" value="TreeGrafter"/>
</dbReference>
<dbReference type="Proteomes" id="UP000095009">
    <property type="component" value="Unassembled WGS sequence"/>
</dbReference>
<dbReference type="OrthoDB" id="16824at2759"/>
<protein>
    <submittedName>
        <fullName evidence="2">DUF1748-domain-containing protein</fullName>
    </submittedName>
</protein>
<gene>
    <name evidence="2" type="ORF">NADFUDRAFT_53264</name>
</gene>
<evidence type="ECO:0000313" key="2">
    <source>
        <dbReference type="EMBL" id="ODQ63601.1"/>
    </source>
</evidence>
<organism evidence="2 3">
    <name type="scientific">Nadsonia fulvescens var. elongata DSM 6958</name>
    <dbReference type="NCBI Taxonomy" id="857566"/>
    <lineage>
        <taxon>Eukaryota</taxon>
        <taxon>Fungi</taxon>
        <taxon>Dikarya</taxon>
        <taxon>Ascomycota</taxon>
        <taxon>Saccharomycotina</taxon>
        <taxon>Dipodascomycetes</taxon>
        <taxon>Dipodascales</taxon>
        <taxon>Dipodascales incertae sedis</taxon>
        <taxon>Nadsonia</taxon>
    </lineage>
</organism>
<dbReference type="PANTHER" id="PTHR28075:SF1">
    <property type="entry name" value="DUF1748-DOMAIN-CONTAINING PROTEIN"/>
    <property type="match status" value="1"/>
</dbReference>
<feature type="chain" id="PRO_5009133794" evidence="1">
    <location>
        <begin position="30"/>
        <end position="77"/>
    </location>
</feature>
<feature type="signal peptide" evidence="1">
    <location>
        <begin position="1"/>
        <end position="29"/>
    </location>
</feature>
<evidence type="ECO:0000313" key="3">
    <source>
        <dbReference type="Proteomes" id="UP000095009"/>
    </source>
</evidence>
<dbReference type="STRING" id="857566.A0A1E3PDY9"/>